<dbReference type="RefSeq" id="WP_270026636.1">
    <property type="nucleotide sequence ID" value="NZ_JAPDDP010000033.1"/>
</dbReference>
<dbReference type="EMBL" id="JAPDDP010000033">
    <property type="protein sequence ID" value="MDA0182272.1"/>
    <property type="molecule type" value="Genomic_DNA"/>
</dbReference>
<dbReference type="Proteomes" id="UP001147653">
    <property type="component" value="Unassembled WGS sequence"/>
</dbReference>
<evidence type="ECO:0000313" key="2">
    <source>
        <dbReference type="Proteomes" id="UP001147653"/>
    </source>
</evidence>
<comment type="caution">
    <text evidence="1">The sequence shown here is derived from an EMBL/GenBank/DDBJ whole genome shotgun (WGS) entry which is preliminary data.</text>
</comment>
<reference evidence="1" key="1">
    <citation type="submission" date="2022-10" db="EMBL/GenBank/DDBJ databases">
        <title>The WGS of Solirubrobacter phytolaccae KCTC 29190.</title>
        <authorList>
            <person name="Jiang Z."/>
        </authorList>
    </citation>
    <scope>NUCLEOTIDE SEQUENCE</scope>
    <source>
        <strain evidence="1">KCTC 29190</strain>
    </source>
</reference>
<accession>A0A9X3NCI5</accession>
<proteinExistence type="predicted"/>
<organism evidence="1 2">
    <name type="scientific">Solirubrobacter phytolaccae</name>
    <dbReference type="NCBI Taxonomy" id="1404360"/>
    <lineage>
        <taxon>Bacteria</taxon>
        <taxon>Bacillati</taxon>
        <taxon>Actinomycetota</taxon>
        <taxon>Thermoleophilia</taxon>
        <taxon>Solirubrobacterales</taxon>
        <taxon>Solirubrobacteraceae</taxon>
        <taxon>Solirubrobacter</taxon>
    </lineage>
</organism>
<keyword evidence="2" id="KW-1185">Reference proteome</keyword>
<protein>
    <recommendedName>
        <fullName evidence="3">Prenyltransferase</fullName>
    </recommendedName>
</protein>
<dbReference type="AlphaFoldDB" id="A0A9X3NCI5"/>
<sequence>MIDRAEAYIWKTARVLEQRRFEVLFKDGDPEAVKAALEPYKTADGGYGYALEPDGRGPTSQPPHIWTALEALEDVGATDPRVPDHLQTITAPDGGVPVATVAMNDWPVAPWWAIGTEGSLLATALLYAPLSTHVQHPWLDGAEAFLWKTVDGIEKTHPYEVEAAITFLDAARDRPRAEAAAQRLGQLVREQNLVGVQPEGYSVGEIHHPHDFAKSADSLARAWFTDAELEASLDHLASRQNDEGGWDITWSVWTPAIKIEWSGLVTIAALKTLRSYGRV</sequence>
<evidence type="ECO:0008006" key="3">
    <source>
        <dbReference type="Google" id="ProtNLM"/>
    </source>
</evidence>
<evidence type="ECO:0000313" key="1">
    <source>
        <dbReference type="EMBL" id="MDA0182272.1"/>
    </source>
</evidence>
<name>A0A9X3NCI5_9ACTN</name>
<gene>
    <name evidence="1" type="ORF">OJ997_18340</name>
</gene>